<feature type="region of interest" description="Disordered" evidence="5">
    <location>
        <begin position="225"/>
        <end position="249"/>
    </location>
</feature>
<dbReference type="InterPro" id="IPR027417">
    <property type="entry name" value="P-loop_NTPase"/>
</dbReference>
<evidence type="ECO:0000256" key="2">
    <source>
        <dbReference type="ARBA" id="ARBA00022801"/>
    </source>
</evidence>
<gene>
    <name evidence="8" type="ORF">AA23TX_06686</name>
</gene>
<dbReference type="Pfam" id="PF00656">
    <property type="entry name" value="Peptidase_C14"/>
    <property type="match status" value="1"/>
</dbReference>
<dbReference type="InterPro" id="IPR029030">
    <property type="entry name" value="Caspase-like_dom_sf"/>
</dbReference>
<dbReference type="GO" id="GO:0005524">
    <property type="term" value="F:ATP binding"/>
    <property type="evidence" value="ECO:0007669"/>
    <property type="project" value="UniProtKB-KW"/>
</dbReference>
<dbReference type="Gene3D" id="3.40.50.300">
    <property type="entry name" value="P-loop containing nucleotide triphosphate hydrolases"/>
    <property type="match status" value="2"/>
</dbReference>
<dbReference type="GO" id="GO:0004386">
    <property type="term" value="F:helicase activity"/>
    <property type="evidence" value="ECO:0007669"/>
    <property type="project" value="UniProtKB-KW"/>
</dbReference>
<evidence type="ECO:0000259" key="6">
    <source>
        <dbReference type="PROSITE" id="PS51192"/>
    </source>
</evidence>
<protein>
    <recommendedName>
        <fullName evidence="10">DEAD/DEAH box helicase</fullName>
    </recommendedName>
</protein>
<evidence type="ECO:0000256" key="3">
    <source>
        <dbReference type="ARBA" id="ARBA00022806"/>
    </source>
</evidence>
<dbReference type="PANTHER" id="PTHR47961">
    <property type="entry name" value="DNA POLYMERASE THETA, PUTATIVE (AFU_ORTHOLOGUE AFUA_1G05260)-RELATED"/>
    <property type="match status" value="1"/>
</dbReference>
<dbReference type="Gene3D" id="1.10.3380.30">
    <property type="match status" value="1"/>
</dbReference>
<dbReference type="InterPro" id="IPR014001">
    <property type="entry name" value="Helicase_ATP-bd"/>
</dbReference>
<dbReference type="SUPFAM" id="SSF52129">
    <property type="entry name" value="Caspase-like"/>
    <property type="match status" value="1"/>
</dbReference>
<feature type="domain" description="Helicase ATP-binding" evidence="6">
    <location>
        <begin position="303"/>
        <end position="476"/>
    </location>
</feature>
<evidence type="ECO:0000259" key="7">
    <source>
        <dbReference type="PROSITE" id="PS51194"/>
    </source>
</evidence>
<dbReference type="SUPFAM" id="SSF52540">
    <property type="entry name" value="P-loop containing nucleoside triphosphate hydrolases"/>
    <property type="match status" value="1"/>
</dbReference>
<evidence type="ECO:0000256" key="4">
    <source>
        <dbReference type="ARBA" id="ARBA00022840"/>
    </source>
</evidence>
<evidence type="ECO:0000256" key="1">
    <source>
        <dbReference type="ARBA" id="ARBA00022741"/>
    </source>
</evidence>
<dbReference type="PANTHER" id="PTHR47961:SF10">
    <property type="entry name" value="ATP-DEPENDENT DNA HELICASE HEL308"/>
    <property type="match status" value="1"/>
</dbReference>
<dbReference type="PROSITE" id="PS51192">
    <property type="entry name" value="HELICASE_ATP_BIND_1"/>
    <property type="match status" value="1"/>
</dbReference>
<accession>A0A6I8M145</accession>
<sequence length="1042" mass="112057">MTGTFHGLFTGIDRYRDPGFRRLNFAARDAGVLHALFSDNVSGDCVLLENEDATRDRLTAELSRLAEVAGGDDVVVITFSGHGTRSRELATHDAVPGNFAETALPLTRFVDLVRAIRARLLVVVLDCCFSGGMLARAFAEPDGDNARSDGAGAWEILQSISGDGRIFLGAASADEEAFESARYRHGILTHHLVQALMGDGGVLDRGAVCLSSLVKQVLDRVTAEETGVGRRKQHPTFEGTMRRTRFPPLAPGPRYRQIGGHTQPPPVTKDLMSLLPHGIPEQVAEQWRAQVDKLNDVQLSAIHRGLLRGCNVLVSAPTASGKTMVGELAALHATTQNLKAVFLLPSRALVNEQYQRFRKTYTPLGLRVVRATGALRDQVSDLMTGSYHLAVVTYETYIGLLASHPRLLAGVGVLVVDELQSLLLSDRGPRLELLFTRLRRAAHRNLPTPQLVGLSAVLREVDRLAAWLDASLVRITDRVIPLREGVLGPDGTYLHRLHGGKQAQVAQAEEQLLTTSGVVTGDDLAERLVGELVAQGDRVLVFRSSPLRARAFARRLSGRLDLPAAKSVLSALPQGDVSRVGEVLRDCLANGVAFHSTDLGEAEQQAVVEGFGGKEGPIRVVVATTTLAQGVNLSADSVVVCELEHPSRSGRPYTASEYKNMAGRAGRDAAKDVPGRAIVLSDGGVDTQRIWRRYVNARPDPARSALFGADLALPSLVLTVLKGLAEESDGADAAGVADFLAWTYGAFQSQHDRTSGPFSFAEVQSVVASLMEDGFLIAADNGYRLTPLGETVVRSGLDIESARVLAGALGAVADTELTRMTLLGVAQLITEVDDVRFTKPSVNWQREYDEFARQLPRQRCAPAVAAALLGPRSKGGAEIGRVRRALACLMWSNGRPISKIETALTLHLRPQAGIRDPGPIAHAAQRTADVIRAVVDIARHLHPEAELAELAEVLPWQLSLGIVKGLVPVARHLDRRVEREVYLRLDQLGLTDPEGVAAADTAQLLQCAGSEDLADAVRAAAEAAVAEANQPALDDLIDPPKD</sequence>
<keyword evidence="1" id="KW-0547">Nucleotide-binding</keyword>
<evidence type="ECO:0000313" key="8">
    <source>
        <dbReference type="EMBL" id="VVJ21665.1"/>
    </source>
</evidence>
<keyword evidence="9" id="KW-1185">Reference proteome</keyword>
<dbReference type="InterPro" id="IPR001650">
    <property type="entry name" value="Helicase_C-like"/>
</dbReference>
<dbReference type="SMART" id="SM00490">
    <property type="entry name" value="HELICc"/>
    <property type="match status" value="1"/>
</dbReference>
<dbReference type="AlphaFoldDB" id="A0A6I8M145"/>
<reference evidence="8 9" key="1">
    <citation type="submission" date="2019-09" db="EMBL/GenBank/DDBJ databases">
        <authorList>
            <person name="Leyn A S."/>
        </authorList>
    </citation>
    <scope>NUCLEOTIDE SEQUENCE [LARGE SCALE GENOMIC DNA]</scope>
    <source>
        <strain evidence="8">AA231_1</strain>
    </source>
</reference>
<dbReference type="Pfam" id="PF00270">
    <property type="entry name" value="DEAD"/>
    <property type="match status" value="1"/>
</dbReference>
<dbReference type="SMART" id="SM00487">
    <property type="entry name" value="DEXDc"/>
    <property type="match status" value="1"/>
</dbReference>
<dbReference type="Pfam" id="PF00271">
    <property type="entry name" value="Helicase_C"/>
    <property type="match status" value="1"/>
</dbReference>
<dbReference type="Proteomes" id="UP000399805">
    <property type="component" value="Unassembled WGS sequence"/>
</dbReference>
<feature type="domain" description="Helicase C-terminal" evidence="7">
    <location>
        <begin position="520"/>
        <end position="717"/>
    </location>
</feature>
<evidence type="ECO:0000256" key="5">
    <source>
        <dbReference type="SAM" id="MobiDB-lite"/>
    </source>
</evidence>
<keyword evidence="4" id="KW-0067">ATP-binding</keyword>
<dbReference type="GO" id="GO:0006508">
    <property type="term" value="P:proteolysis"/>
    <property type="evidence" value="ECO:0007669"/>
    <property type="project" value="InterPro"/>
</dbReference>
<dbReference type="GO" id="GO:0004197">
    <property type="term" value="F:cysteine-type endopeptidase activity"/>
    <property type="evidence" value="ECO:0007669"/>
    <property type="project" value="InterPro"/>
</dbReference>
<evidence type="ECO:0008006" key="10">
    <source>
        <dbReference type="Google" id="ProtNLM"/>
    </source>
</evidence>
<evidence type="ECO:0000313" key="9">
    <source>
        <dbReference type="Proteomes" id="UP000399805"/>
    </source>
</evidence>
<keyword evidence="3" id="KW-0347">Helicase</keyword>
<dbReference type="GO" id="GO:0003676">
    <property type="term" value="F:nucleic acid binding"/>
    <property type="evidence" value="ECO:0007669"/>
    <property type="project" value="InterPro"/>
</dbReference>
<name>A0A6I8M145_9PSEU</name>
<dbReference type="InterPro" id="IPR011545">
    <property type="entry name" value="DEAD/DEAH_box_helicase_dom"/>
</dbReference>
<proteinExistence type="predicted"/>
<dbReference type="InterPro" id="IPR050474">
    <property type="entry name" value="Hel308_SKI2-like"/>
</dbReference>
<dbReference type="RefSeq" id="WP_196425624.1">
    <property type="nucleotide sequence ID" value="NZ_CABVGP010000002.1"/>
</dbReference>
<dbReference type="InterPro" id="IPR011600">
    <property type="entry name" value="Pept_C14_caspase"/>
</dbReference>
<keyword evidence="2" id="KW-0378">Hydrolase</keyword>
<dbReference type="PROSITE" id="PS51194">
    <property type="entry name" value="HELICASE_CTER"/>
    <property type="match status" value="1"/>
</dbReference>
<dbReference type="EMBL" id="CABVGP010000002">
    <property type="protein sequence ID" value="VVJ21665.1"/>
    <property type="molecule type" value="Genomic_DNA"/>
</dbReference>
<dbReference type="Gene3D" id="3.40.50.1460">
    <property type="match status" value="1"/>
</dbReference>
<organism evidence="8 9">
    <name type="scientific">Amycolatopsis camponoti</name>
    <dbReference type="NCBI Taxonomy" id="2606593"/>
    <lineage>
        <taxon>Bacteria</taxon>
        <taxon>Bacillati</taxon>
        <taxon>Actinomycetota</taxon>
        <taxon>Actinomycetes</taxon>
        <taxon>Pseudonocardiales</taxon>
        <taxon>Pseudonocardiaceae</taxon>
        <taxon>Amycolatopsis</taxon>
    </lineage>
</organism>